<dbReference type="AlphaFoldDB" id="A0AAW0UA26"/>
<name>A0AAW0UA26_SCYPA</name>
<accession>A0AAW0UA26</accession>
<comment type="caution">
    <text evidence="2">The sequence shown here is derived from an EMBL/GenBank/DDBJ whole genome shotgun (WGS) entry which is preliminary data.</text>
</comment>
<feature type="compositionally biased region" description="Gly residues" evidence="1">
    <location>
        <begin position="119"/>
        <end position="134"/>
    </location>
</feature>
<keyword evidence="3" id="KW-1185">Reference proteome</keyword>
<evidence type="ECO:0000313" key="2">
    <source>
        <dbReference type="EMBL" id="KAK8396880.1"/>
    </source>
</evidence>
<feature type="compositionally biased region" description="Basic and acidic residues" evidence="1">
    <location>
        <begin position="25"/>
        <end position="39"/>
    </location>
</feature>
<reference evidence="2 3" key="1">
    <citation type="submission" date="2023-03" db="EMBL/GenBank/DDBJ databases">
        <title>High-quality genome of Scylla paramamosain provides insights in environmental adaptation.</title>
        <authorList>
            <person name="Zhang L."/>
        </authorList>
    </citation>
    <scope>NUCLEOTIDE SEQUENCE [LARGE SCALE GENOMIC DNA]</scope>
    <source>
        <strain evidence="2">LZ_2023a</strain>
        <tissue evidence="2">Muscle</tissue>
    </source>
</reference>
<evidence type="ECO:0000256" key="1">
    <source>
        <dbReference type="SAM" id="MobiDB-lite"/>
    </source>
</evidence>
<gene>
    <name evidence="2" type="ORF">O3P69_005095</name>
</gene>
<proteinExistence type="predicted"/>
<organism evidence="2 3">
    <name type="scientific">Scylla paramamosain</name>
    <name type="common">Mud crab</name>
    <dbReference type="NCBI Taxonomy" id="85552"/>
    <lineage>
        <taxon>Eukaryota</taxon>
        <taxon>Metazoa</taxon>
        <taxon>Ecdysozoa</taxon>
        <taxon>Arthropoda</taxon>
        <taxon>Crustacea</taxon>
        <taxon>Multicrustacea</taxon>
        <taxon>Malacostraca</taxon>
        <taxon>Eumalacostraca</taxon>
        <taxon>Eucarida</taxon>
        <taxon>Decapoda</taxon>
        <taxon>Pleocyemata</taxon>
        <taxon>Brachyura</taxon>
        <taxon>Eubrachyura</taxon>
        <taxon>Portunoidea</taxon>
        <taxon>Portunidae</taxon>
        <taxon>Portuninae</taxon>
        <taxon>Scylla</taxon>
    </lineage>
</organism>
<dbReference type="EMBL" id="JARAKH010000015">
    <property type="protein sequence ID" value="KAK8396880.1"/>
    <property type="molecule type" value="Genomic_DNA"/>
</dbReference>
<protein>
    <submittedName>
        <fullName evidence="2">Uncharacterized protein</fullName>
    </submittedName>
</protein>
<sequence length="173" mass="18679">MQRHGGEYWLRAWKLRRSGGSRGSETNRRDEAASPRVRLTEPGRLLRTSRRSAPLPISFRDELFHLHRGGGSGGGGGELRYWCLPSGTKRCTTKAGISMQISKDDFQLSNNCTSTPARMGGGREGGAMGGGGGSSSSSSSVPVSPRNTPTLIPATVANTNWRVYSPYFEYRAG</sequence>
<evidence type="ECO:0000313" key="3">
    <source>
        <dbReference type="Proteomes" id="UP001487740"/>
    </source>
</evidence>
<feature type="region of interest" description="Disordered" evidence="1">
    <location>
        <begin position="118"/>
        <end position="147"/>
    </location>
</feature>
<dbReference type="Proteomes" id="UP001487740">
    <property type="component" value="Unassembled WGS sequence"/>
</dbReference>
<feature type="region of interest" description="Disordered" evidence="1">
    <location>
        <begin position="18"/>
        <end position="39"/>
    </location>
</feature>